<dbReference type="PANTHER" id="PTHR30244:SF36">
    <property type="entry name" value="3-OXO-GLUCOSE-6-PHOSPHATE:GLUTAMATE AMINOTRANSFERASE"/>
    <property type="match status" value="1"/>
</dbReference>
<dbReference type="InterPro" id="IPR015424">
    <property type="entry name" value="PyrdxlP-dep_Trfase"/>
</dbReference>
<evidence type="ECO:0000256" key="2">
    <source>
        <dbReference type="ARBA" id="ARBA00037999"/>
    </source>
</evidence>
<evidence type="ECO:0000256" key="1">
    <source>
        <dbReference type="ARBA" id="ARBA00022898"/>
    </source>
</evidence>
<dbReference type="AlphaFoldDB" id="A0A485LTG6"/>
<keyword evidence="1" id="KW-0663">Pyridoxal phosphate</keyword>
<dbReference type="SUPFAM" id="SSF53383">
    <property type="entry name" value="PLP-dependent transferases"/>
    <property type="match status" value="1"/>
</dbReference>
<dbReference type="GO" id="GO:0030170">
    <property type="term" value="F:pyridoxal phosphate binding"/>
    <property type="evidence" value="ECO:0007669"/>
    <property type="project" value="UniProtKB-ARBA"/>
</dbReference>
<accession>A0A485LTG6</accession>
<dbReference type="PIRSF" id="PIRSF000390">
    <property type="entry name" value="PLP_StrS"/>
    <property type="match status" value="1"/>
</dbReference>
<dbReference type="CDD" id="cd00616">
    <property type="entry name" value="AHBA_syn"/>
    <property type="match status" value="1"/>
</dbReference>
<dbReference type="InterPro" id="IPR015422">
    <property type="entry name" value="PyrdxlP-dep_Trfase_small"/>
</dbReference>
<name>A0A485LTG6_9ZZZZ</name>
<sequence>MSMPFIPVASPLKQYQAHKHAIDEAISRVLLSGRYILGDEVAGFEREFAGYLGAQHCVAVANGTEALCLALKACGIRAGDEVITVSHTAVATVAAIELIGAVPVFVDIDPVSRCLDHTLIEKVISSRTRAILPVHIYGQPSRMHEICEIANKYGLTVVEDCAQACGARISNKKVGTFGHAAAFSFYPTKNLGAIGDGGCVVTDSLEISEKLRALREYGWKERYISSEKGMNSRLDEIQAAILRVKLSFLDEDNARRRTIAERYSHAVDNLSIIPPYPLPDTEHVMHLYVVVCSARGSLQEFLKERGIGTALHYPRAVHQQGAYEGRIRGSDSLPVTEKLYERILSLPMYPELLDTEVEKICIALAEWCSSQ</sequence>
<dbReference type="Pfam" id="PF01041">
    <property type="entry name" value="DegT_DnrJ_EryC1"/>
    <property type="match status" value="1"/>
</dbReference>
<dbReference type="GO" id="GO:0000271">
    <property type="term" value="P:polysaccharide biosynthetic process"/>
    <property type="evidence" value="ECO:0007669"/>
    <property type="project" value="TreeGrafter"/>
</dbReference>
<keyword evidence="3" id="KW-0032">Aminotransferase</keyword>
<dbReference type="EC" id="2.6.1.90" evidence="3"/>
<dbReference type="PANTHER" id="PTHR30244">
    <property type="entry name" value="TRANSAMINASE"/>
    <property type="match status" value="1"/>
</dbReference>
<dbReference type="FunFam" id="3.40.640.10:FF:000089">
    <property type="entry name" value="Aminotransferase, DegT/DnrJ/EryC1/StrS family"/>
    <property type="match status" value="1"/>
</dbReference>
<proteinExistence type="inferred from homology"/>
<dbReference type="EMBL" id="CAADRM010000001">
    <property type="protein sequence ID" value="VFU11172.1"/>
    <property type="molecule type" value="Genomic_DNA"/>
</dbReference>
<reference evidence="3" key="1">
    <citation type="submission" date="2019-03" db="EMBL/GenBank/DDBJ databases">
        <authorList>
            <person name="Hao L."/>
        </authorList>
    </citation>
    <scope>NUCLEOTIDE SEQUENCE</scope>
</reference>
<dbReference type="InterPro" id="IPR000653">
    <property type="entry name" value="DegT/StrS_aminotransferase"/>
</dbReference>
<dbReference type="Gene3D" id="3.90.1150.10">
    <property type="entry name" value="Aspartate Aminotransferase, domain 1"/>
    <property type="match status" value="1"/>
</dbReference>
<gene>
    <name evidence="3" type="primary">fdtB</name>
    <name evidence="3" type="ORF">SCFA_10003</name>
</gene>
<comment type="similarity">
    <text evidence="2">Belongs to the DegT/DnrJ/EryC1 family.</text>
</comment>
<dbReference type="Gene3D" id="3.40.640.10">
    <property type="entry name" value="Type I PLP-dependent aspartate aminotransferase-like (Major domain)"/>
    <property type="match status" value="1"/>
</dbReference>
<protein>
    <submittedName>
        <fullName evidence="3">dTDP-3-amino-3, 6-dideoxy-alpha-D-galactopyranose transaminase</fullName>
        <ecNumber evidence="3">2.6.1.90</ecNumber>
    </submittedName>
</protein>
<dbReference type="GO" id="GO:0008483">
    <property type="term" value="F:transaminase activity"/>
    <property type="evidence" value="ECO:0007669"/>
    <property type="project" value="UniProtKB-KW"/>
</dbReference>
<keyword evidence="3" id="KW-0808">Transferase</keyword>
<evidence type="ECO:0000313" key="3">
    <source>
        <dbReference type="EMBL" id="VFU11172.1"/>
    </source>
</evidence>
<organism evidence="3">
    <name type="scientific">anaerobic digester metagenome</name>
    <dbReference type="NCBI Taxonomy" id="1263854"/>
    <lineage>
        <taxon>unclassified sequences</taxon>
        <taxon>metagenomes</taxon>
        <taxon>ecological metagenomes</taxon>
    </lineage>
</organism>
<dbReference type="InterPro" id="IPR015421">
    <property type="entry name" value="PyrdxlP-dep_Trfase_major"/>
</dbReference>